<accession>A0A0G0WUB8</accession>
<comment type="caution">
    <text evidence="2">The sequence shown here is derived from an EMBL/GenBank/DDBJ whole genome shotgun (WGS) entry which is preliminary data.</text>
</comment>
<dbReference type="AlphaFoldDB" id="A0A0G0WUB8"/>
<dbReference type="Proteomes" id="UP000033969">
    <property type="component" value="Unassembled WGS sequence"/>
</dbReference>
<organism evidence="2 3">
    <name type="scientific">Candidatus Woesebacteria bacterium GW2011_GWA1_41_7</name>
    <dbReference type="NCBI Taxonomy" id="1618556"/>
    <lineage>
        <taxon>Bacteria</taxon>
        <taxon>Candidatus Woeseibacteriota</taxon>
    </lineage>
</organism>
<dbReference type="EMBL" id="LCBU01000044">
    <property type="protein sequence ID" value="KKS16345.1"/>
    <property type="molecule type" value="Genomic_DNA"/>
</dbReference>
<name>A0A0G0WUB8_9BACT</name>
<feature type="transmembrane region" description="Helical" evidence="1">
    <location>
        <begin position="20"/>
        <end position="46"/>
    </location>
</feature>
<proteinExistence type="predicted"/>
<evidence type="ECO:0000313" key="3">
    <source>
        <dbReference type="Proteomes" id="UP000033969"/>
    </source>
</evidence>
<keyword evidence="1" id="KW-1133">Transmembrane helix</keyword>
<evidence type="ECO:0000313" key="2">
    <source>
        <dbReference type="EMBL" id="KKS16345.1"/>
    </source>
</evidence>
<protein>
    <submittedName>
        <fullName evidence="2">Uncharacterized protein</fullName>
    </submittedName>
</protein>
<sequence length="50" mass="5441">MTLFPAHALLKFAVPLVELVVLVCVTQFIGVTAPRAVLSLVVVMHLRVLD</sequence>
<gene>
    <name evidence="2" type="ORF">UU74_C0044G0011</name>
</gene>
<keyword evidence="1" id="KW-0812">Transmembrane</keyword>
<keyword evidence="1" id="KW-0472">Membrane</keyword>
<evidence type="ECO:0000256" key="1">
    <source>
        <dbReference type="SAM" id="Phobius"/>
    </source>
</evidence>
<reference evidence="2 3" key="1">
    <citation type="journal article" date="2015" name="Nature">
        <title>rRNA introns, odd ribosomes, and small enigmatic genomes across a large radiation of phyla.</title>
        <authorList>
            <person name="Brown C.T."/>
            <person name="Hug L.A."/>
            <person name="Thomas B.C."/>
            <person name="Sharon I."/>
            <person name="Castelle C.J."/>
            <person name="Singh A."/>
            <person name="Wilkins M.J."/>
            <person name="Williams K.H."/>
            <person name="Banfield J.F."/>
        </authorList>
    </citation>
    <scope>NUCLEOTIDE SEQUENCE [LARGE SCALE GENOMIC DNA]</scope>
</reference>